<gene>
    <name evidence="3" type="ORF">B8W69_03730</name>
</gene>
<comment type="caution">
    <text evidence="3">The sequence shown here is derived from an EMBL/GenBank/DDBJ whole genome shotgun (WGS) entry which is preliminary data.</text>
</comment>
<keyword evidence="2" id="KW-0732">Signal</keyword>
<dbReference type="RefSeq" id="WP_085288640.1">
    <property type="nucleotide sequence ID" value="NZ_NCXM01000003.1"/>
</dbReference>
<organism evidence="3 4">
    <name type="scientific">Mycolicibacterium vulneris</name>
    <dbReference type="NCBI Taxonomy" id="547163"/>
    <lineage>
        <taxon>Bacteria</taxon>
        <taxon>Bacillati</taxon>
        <taxon>Actinomycetota</taxon>
        <taxon>Actinomycetes</taxon>
        <taxon>Mycobacteriales</taxon>
        <taxon>Mycobacteriaceae</taxon>
        <taxon>Mycolicibacterium</taxon>
    </lineage>
</organism>
<evidence type="ECO:0000313" key="3">
    <source>
        <dbReference type="EMBL" id="OSC31565.1"/>
    </source>
</evidence>
<evidence type="ECO:0000256" key="1">
    <source>
        <dbReference type="SAM" id="MobiDB-lite"/>
    </source>
</evidence>
<evidence type="ECO:0000313" key="4">
    <source>
        <dbReference type="Proteomes" id="UP000242320"/>
    </source>
</evidence>
<sequence>MRSITVGLTVIVGALATVISLSSPAHAGPNPGQCGFAMSFICSMIPALPELDHDIDLTQDANGPNVSGLPPNVARNGG</sequence>
<evidence type="ECO:0000256" key="2">
    <source>
        <dbReference type="SAM" id="SignalP"/>
    </source>
</evidence>
<name>A0A1X2LCB3_9MYCO</name>
<dbReference type="EMBL" id="NCXM01000003">
    <property type="protein sequence ID" value="OSC31565.1"/>
    <property type="molecule type" value="Genomic_DNA"/>
</dbReference>
<dbReference type="Proteomes" id="UP000242320">
    <property type="component" value="Unassembled WGS sequence"/>
</dbReference>
<dbReference type="AlphaFoldDB" id="A0A1X2LCB3"/>
<feature type="chain" id="PRO_5012236649" evidence="2">
    <location>
        <begin position="28"/>
        <end position="78"/>
    </location>
</feature>
<keyword evidence="4" id="KW-1185">Reference proteome</keyword>
<feature type="region of interest" description="Disordered" evidence="1">
    <location>
        <begin position="59"/>
        <end position="78"/>
    </location>
</feature>
<protein>
    <submittedName>
        <fullName evidence="3">Uncharacterized protein</fullName>
    </submittedName>
</protein>
<reference evidence="3 4" key="1">
    <citation type="submission" date="2017-04" db="EMBL/GenBank/DDBJ databases">
        <title>The new phylogeny of genus Mycobacterium.</title>
        <authorList>
            <person name="Tortoli E."/>
            <person name="Trovato A."/>
            <person name="Cirillo D.M."/>
        </authorList>
    </citation>
    <scope>NUCLEOTIDE SEQUENCE [LARGE SCALE GENOMIC DNA]</scope>
    <source>
        <strain evidence="3 4">DSM 45247</strain>
    </source>
</reference>
<accession>A0A1X2LCB3</accession>
<dbReference type="OrthoDB" id="4735719at2"/>
<proteinExistence type="predicted"/>
<feature type="signal peptide" evidence="2">
    <location>
        <begin position="1"/>
        <end position="27"/>
    </location>
</feature>